<evidence type="ECO:0000313" key="1">
    <source>
        <dbReference type="EMBL" id="CAF9914655.1"/>
    </source>
</evidence>
<organism evidence="1 2">
    <name type="scientific">Imshaugia aleurites</name>
    <dbReference type="NCBI Taxonomy" id="172621"/>
    <lineage>
        <taxon>Eukaryota</taxon>
        <taxon>Fungi</taxon>
        <taxon>Dikarya</taxon>
        <taxon>Ascomycota</taxon>
        <taxon>Pezizomycotina</taxon>
        <taxon>Lecanoromycetes</taxon>
        <taxon>OSLEUM clade</taxon>
        <taxon>Lecanoromycetidae</taxon>
        <taxon>Lecanorales</taxon>
        <taxon>Lecanorineae</taxon>
        <taxon>Parmeliaceae</taxon>
        <taxon>Imshaugia</taxon>
    </lineage>
</organism>
<sequence length="554" mass="63670">MVDALQVLDTDIQWIILDWLSESSPKSLLSVALSSRSFYRLSKSFIYRIIHFRFNRRRRDVNKRLIKRLLADNDLSTQVREIRILWAPSANLPPGEGSKEDLELLGQALPNMTGLKIFVWDVQYPILPWLLDTLHTHHAQCLLYTRHPARPDLAQTLRRLYGSPCLFSLDVTLINGQFQAFNELQKVLNSAPNLRDLTVAFAFTNAPVSSSEQEEREPLLLRSLEVCGYQKNTFKLPVAWHLLERLSLDSQQHFLKFLPDFTGLKSLKLRVGYTDDSMPLSVALRELKRLEVLDLTGFICSVQAAKEDFWQNFGKTLIKLRLHEEQSPYRPSQRATLPYADIERIAKCCPNLRSLGLDLECSGREWPHEGLRSIANNFWFIVHLELNILIENPQHGHPTSPKATLGSVPEIWCYLWQQILSSRVQQGHPITTPRLMSLDLLAGSKQPISDLDLRVWQIDQQRFSFNISDRDDEARLGIANHVCTDVEALLSKMSSAGPPWNHHQELIMKTATERASNGPHIKMPSATDSEMVRPSSFWDRFDEDRFCYQRPDGC</sequence>
<gene>
    <name evidence="1" type="ORF">IMSHALPRED_001971</name>
</gene>
<reference evidence="1" key="1">
    <citation type="submission" date="2021-03" db="EMBL/GenBank/DDBJ databases">
        <authorList>
            <person name="Tagirdzhanova G."/>
        </authorList>
    </citation>
    <scope>NUCLEOTIDE SEQUENCE</scope>
</reference>
<proteinExistence type="predicted"/>
<accession>A0A8H3EZV4</accession>
<evidence type="ECO:0000313" key="2">
    <source>
        <dbReference type="Proteomes" id="UP000664534"/>
    </source>
</evidence>
<dbReference type="OrthoDB" id="5329404at2759"/>
<dbReference type="EMBL" id="CAJPDT010000013">
    <property type="protein sequence ID" value="CAF9914655.1"/>
    <property type="molecule type" value="Genomic_DNA"/>
</dbReference>
<evidence type="ECO:0008006" key="3">
    <source>
        <dbReference type="Google" id="ProtNLM"/>
    </source>
</evidence>
<dbReference type="AlphaFoldDB" id="A0A8H3EZV4"/>
<name>A0A8H3EZV4_9LECA</name>
<keyword evidence="2" id="KW-1185">Reference proteome</keyword>
<protein>
    <recommendedName>
        <fullName evidence="3">F-box domain-containing protein</fullName>
    </recommendedName>
</protein>
<dbReference type="Gene3D" id="3.80.10.10">
    <property type="entry name" value="Ribonuclease Inhibitor"/>
    <property type="match status" value="1"/>
</dbReference>
<dbReference type="InterPro" id="IPR032675">
    <property type="entry name" value="LRR_dom_sf"/>
</dbReference>
<comment type="caution">
    <text evidence="1">The sequence shown here is derived from an EMBL/GenBank/DDBJ whole genome shotgun (WGS) entry which is preliminary data.</text>
</comment>
<dbReference type="Proteomes" id="UP000664534">
    <property type="component" value="Unassembled WGS sequence"/>
</dbReference>